<feature type="compositionally biased region" description="Polar residues" evidence="1">
    <location>
        <begin position="1"/>
        <end position="10"/>
    </location>
</feature>
<accession>A0ABD3N4Y1</accession>
<feature type="region of interest" description="Disordered" evidence="1">
    <location>
        <begin position="61"/>
        <end position="108"/>
    </location>
</feature>
<gene>
    <name evidence="2" type="ORF">ACHAWO_013497</name>
</gene>
<evidence type="ECO:0000313" key="3">
    <source>
        <dbReference type="Proteomes" id="UP001530400"/>
    </source>
</evidence>
<dbReference type="EMBL" id="JALLPJ020001293">
    <property type="protein sequence ID" value="KAL3771130.1"/>
    <property type="molecule type" value="Genomic_DNA"/>
</dbReference>
<proteinExistence type="predicted"/>
<dbReference type="AlphaFoldDB" id="A0ABD3N4Y1"/>
<comment type="caution">
    <text evidence="2">The sequence shown here is derived from an EMBL/GenBank/DDBJ whole genome shotgun (WGS) entry which is preliminary data.</text>
</comment>
<feature type="compositionally biased region" description="Low complexity" evidence="1">
    <location>
        <begin position="11"/>
        <end position="23"/>
    </location>
</feature>
<feature type="region of interest" description="Disordered" evidence="1">
    <location>
        <begin position="1"/>
        <end position="44"/>
    </location>
</feature>
<organism evidence="2 3">
    <name type="scientific">Cyclotella atomus</name>
    <dbReference type="NCBI Taxonomy" id="382360"/>
    <lineage>
        <taxon>Eukaryota</taxon>
        <taxon>Sar</taxon>
        <taxon>Stramenopiles</taxon>
        <taxon>Ochrophyta</taxon>
        <taxon>Bacillariophyta</taxon>
        <taxon>Coscinodiscophyceae</taxon>
        <taxon>Thalassiosirophycidae</taxon>
        <taxon>Stephanodiscales</taxon>
        <taxon>Stephanodiscaceae</taxon>
        <taxon>Cyclotella</taxon>
    </lineage>
</organism>
<reference evidence="2 3" key="1">
    <citation type="submission" date="2024-10" db="EMBL/GenBank/DDBJ databases">
        <title>Updated reference genomes for cyclostephanoid diatoms.</title>
        <authorList>
            <person name="Roberts W.R."/>
            <person name="Alverson A.J."/>
        </authorList>
    </citation>
    <scope>NUCLEOTIDE SEQUENCE [LARGE SCALE GENOMIC DNA]</scope>
    <source>
        <strain evidence="2 3">AJA010-31</strain>
    </source>
</reference>
<feature type="compositionally biased region" description="Low complexity" evidence="1">
    <location>
        <begin position="33"/>
        <end position="44"/>
    </location>
</feature>
<keyword evidence="3" id="KW-1185">Reference proteome</keyword>
<name>A0ABD3N4Y1_9STRA</name>
<evidence type="ECO:0000313" key="2">
    <source>
        <dbReference type="EMBL" id="KAL3771130.1"/>
    </source>
</evidence>
<feature type="compositionally biased region" description="Polar residues" evidence="1">
    <location>
        <begin position="72"/>
        <end position="108"/>
    </location>
</feature>
<dbReference type="Proteomes" id="UP001530400">
    <property type="component" value="Unassembled WGS sequence"/>
</dbReference>
<sequence>MTGFTSRTLRSQSSKSSKAGAKSSKPRESISHTTNDTTLNLTKTNTLEAEDIFSMMEEAGHISSKGSKSSGLQFRNETGTGKSSKSQFKFSEPQFRNETSKSSKSQFRLRNQTDIDTIISSGNRTSRGRESEPNFLFPAKAAKFLKAQNMFLNTTATNSSRSSRSNNDNADVTADSVVSANSGSTSAASCAWIGTAAVTGLIHILYQIV</sequence>
<evidence type="ECO:0000256" key="1">
    <source>
        <dbReference type="SAM" id="MobiDB-lite"/>
    </source>
</evidence>
<protein>
    <submittedName>
        <fullName evidence="2">Uncharacterized protein</fullName>
    </submittedName>
</protein>